<dbReference type="EMBL" id="JASVEJ010000001">
    <property type="protein sequence ID" value="MDL5055888.1"/>
    <property type="molecule type" value="Genomic_DNA"/>
</dbReference>
<dbReference type="Proteomes" id="UP001230986">
    <property type="component" value="Unassembled WGS sequence"/>
</dbReference>
<accession>A0ABT7LV23</accession>
<evidence type="ECO:0000313" key="1">
    <source>
        <dbReference type="EMBL" id="MDL5055888.1"/>
    </source>
</evidence>
<protein>
    <submittedName>
        <fullName evidence="1">Uncharacterized protein</fullName>
    </submittedName>
</protein>
<gene>
    <name evidence="1" type="ORF">QQ055_00095</name>
</gene>
<evidence type="ECO:0000313" key="2">
    <source>
        <dbReference type="Proteomes" id="UP001230986"/>
    </source>
</evidence>
<proteinExistence type="predicted"/>
<comment type="caution">
    <text evidence="1">The sequence shown here is derived from an EMBL/GenBank/DDBJ whole genome shotgun (WGS) entry which is preliminary data.</text>
</comment>
<reference evidence="1 2" key="1">
    <citation type="submission" date="2023-06" db="EMBL/GenBank/DDBJ databases">
        <title>Whole genome sequence of Oscillatoria calcuttensis NRMC-F 0142.</title>
        <authorList>
            <person name="Shakena Fathima T."/>
            <person name="Muralitharan G."/>
            <person name="Thajuddin N."/>
        </authorList>
    </citation>
    <scope>NUCLEOTIDE SEQUENCE [LARGE SCALE GENOMIC DNA]</scope>
    <source>
        <strain evidence="1 2">NRMC-F 0142</strain>
    </source>
</reference>
<keyword evidence="2" id="KW-1185">Reference proteome</keyword>
<name>A0ABT7LV23_9CYAN</name>
<dbReference type="RefSeq" id="WP_286003996.1">
    <property type="nucleotide sequence ID" value="NZ_JASVEJ010000001.1"/>
</dbReference>
<sequence length="148" mass="17238">MMECYLIAVESVLNEAFRWMILLENGAMYNSVPLQALCWKEDAPEPSLSDICTWDCLGETTEIVTLDMVRNWRVESKKGNGRYLFSIHFKTPEMWQNIPEQSKVCHFCTRDDGNFMSVVNNETRFLCSAVVRDKPLRMAPNEKVWFAE</sequence>
<organism evidence="1 2">
    <name type="scientific">Geitlerinema calcuttense NRMC-F 0142</name>
    <dbReference type="NCBI Taxonomy" id="2922238"/>
    <lineage>
        <taxon>Bacteria</taxon>
        <taxon>Bacillati</taxon>
        <taxon>Cyanobacteriota</taxon>
        <taxon>Cyanophyceae</taxon>
        <taxon>Geitlerinematales</taxon>
        <taxon>Geitlerinemataceae</taxon>
        <taxon>Geitlerinema</taxon>
    </lineage>
</organism>